<keyword evidence="2" id="KW-0723">Serine/threonine-protein kinase</keyword>
<evidence type="ECO:0000256" key="9">
    <source>
        <dbReference type="SAM" id="MobiDB-lite"/>
    </source>
</evidence>
<evidence type="ECO:0000256" key="8">
    <source>
        <dbReference type="ARBA" id="ARBA00048679"/>
    </source>
</evidence>
<evidence type="ECO:0000256" key="7">
    <source>
        <dbReference type="ARBA" id="ARBA00047899"/>
    </source>
</evidence>
<keyword evidence="12" id="KW-1185">Reference proteome</keyword>
<feature type="domain" description="Protein kinase" evidence="10">
    <location>
        <begin position="110"/>
        <end position="420"/>
    </location>
</feature>
<keyword evidence="3" id="KW-0808">Transferase</keyword>
<evidence type="ECO:0000256" key="1">
    <source>
        <dbReference type="ARBA" id="ARBA00012513"/>
    </source>
</evidence>
<evidence type="ECO:0000256" key="2">
    <source>
        <dbReference type="ARBA" id="ARBA00022527"/>
    </source>
</evidence>
<evidence type="ECO:0000313" key="11">
    <source>
        <dbReference type="EMBL" id="CAJ2514055.1"/>
    </source>
</evidence>
<dbReference type="SUPFAM" id="SSF56112">
    <property type="entry name" value="Protein kinase-like (PK-like)"/>
    <property type="match status" value="1"/>
</dbReference>
<feature type="region of interest" description="Disordered" evidence="9">
    <location>
        <begin position="358"/>
        <end position="377"/>
    </location>
</feature>
<dbReference type="PANTHER" id="PTHR43895:SF32">
    <property type="entry name" value="SERINE_THREONINE-PROTEIN KINASE CHK1"/>
    <property type="match status" value="1"/>
</dbReference>
<dbReference type="Gene3D" id="1.10.510.10">
    <property type="entry name" value="Transferase(Phosphotransferase) domain 1"/>
    <property type="match status" value="1"/>
</dbReference>
<organism evidence="11 12">
    <name type="scientific">Anthostomella pinea</name>
    <dbReference type="NCBI Taxonomy" id="933095"/>
    <lineage>
        <taxon>Eukaryota</taxon>
        <taxon>Fungi</taxon>
        <taxon>Dikarya</taxon>
        <taxon>Ascomycota</taxon>
        <taxon>Pezizomycotina</taxon>
        <taxon>Sordariomycetes</taxon>
        <taxon>Xylariomycetidae</taxon>
        <taxon>Xylariales</taxon>
        <taxon>Xylariaceae</taxon>
        <taxon>Anthostomella</taxon>
    </lineage>
</organism>
<dbReference type="GO" id="GO:0007165">
    <property type="term" value="P:signal transduction"/>
    <property type="evidence" value="ECO:0007669"/>
    <property type="project" value="TreeGrafter"/>
</dbReference>
<proteinExistence type="predicted"/>
<dbReference type="InterPro" id="IPR011009">
    <property type="entry name" value="Kinase-like_dom_sf"/>
</dbReference>
<feature type="region of interest" description="Disordered" evidence="9">
    <location>
        <begin position="393"/>
        <end position="420"/>
    </location>
</feature>
<keyword evidence="6" id="KW-0067">ATP-binding</keyword>
<feature type="compositionally biased region" description="Acidic residues" evidence="9">
    <location>
        <begin position="359"/>
        <end position="371"/>
    </location>
</feature>
<dbReference type="Proteomes" id="UP001295740">
    <property type="component" value="Unassembled WGS sequence"/>
</dbReference>
<evidence type="ECO:0000256" key="4">
    <source>
        <dbReference type="ARBA" id="ARBA00022741"/>
    </source>
</evidence>
<dbReference type="Pfam" id="PF00069">
    <property type="entry name" value="Pkinase"/>
    <property type="match status" value="1"/>
</dbReference>
<dbReference type="GO" id="GO:0004674">
    <property type="term" value="F:protein serine/threonine kinase activity"/>
    <property type="evidence" value="ECO:0007669"/>
    <property type="project" value="UniProtKB-KW"/>
</dbReference>
<sequence>MIDPVVRFQWTSGSSRMDEFGKEVQTTCYTDADQRRPYFIILPAELEDEDELIGCTVLQRIWQYLSPDIQTIKIDKNCLLESISNDRPEECWLESISDARLPLLDSSPGLQNCPKVQYSKLVEVDRLEPFVDLMVHSDSTDRQVIFKYNPCRPRFLWNEIHILQLLPSHPNIVPLDHIVLADVEARILGFTTRFVKGGDFAKNKTRLFKVKWLQQLTDVLDYLHLEVGVAHGDIQPKNLLFDPETDNLQLIDFGMVSSASEYCIQEDMDLTYFALYAIITLDLELFPTLRSYDTAVLKDKPWPTNRKLDCEASQLRKHLDDWVKRRKETRKTGSQATIKKFPGSGRIEESETLAWPELELYDEEEEEDDAKAEEAERKRYKFPWRRPSYAEAYPERVSKKRQAPDSEAPDSPVLEKKPKA</sequence>
<evidence type="ECO:0000256" key="6">
    <source>
        <dbReference type="ARBA" id="ARBA00022840"/>
    </source>
</evidence>
<dbReference type="SMART" id="SM00220">
    <property type="entry name" value="S_TKc"/>
    <property type="match status" value="1"/>
</dbReference>
<keyword evidence="5" id="KW-0418">Kinase</keyword>
<dbReference type="GO" id="GO:0005524">
    <property type="term" value="F:ATP binding"/>
    <property type="evidence" value="ECO:0007669"/>
    <property type="project" value="UniProtKB-KW"/>
</dbReference>
<dbReference type="AlphaFoldDB" id="A0AAI8W0M8"/>
<evidence type="ECO:0000313" key="12">
    <source>
        <dbReference type="Proteomes" id="UP001295740"/>
    </source>
</evidence>
<keyword evidence="4" id="KW-0547">Nucleotide-binding</keyword>
<dbReference type="PROSITE" id="PS50011">
    <property type="entry name" value="PROTEIN_KINASE_DOM"/>
    <property type="match status" value="1"/>
</dbReference>
<evidence type="ECO:0000256" key="3">
    <source>
        <dbReference type="ARBA" id="ARBA00022679"/>
    </source>
</evidence>
<reference evidence="11" key="1">
    <citation type="submission" date="2023-10" db="EMBL/GenBank/DDBJ databases">
        <authorList>
            <person name="Hackl T."/>
        </authorList>
    </citation>
    <scope>NUCLEOTIDE SEQUENCE</scope>
</reference>
<comment type="caution">
    <text evidence="11">The sequence shown here is derived from an EMBL/GenBank/DDBJ whole genome shotgun (WGS) entry which is preliminary data.</text>
</comment>
<gene>
    <name evidence="11" type="ORF">KHLLAP_LOCUS14523</name>
</gene>
<dbReference type="InterPro" id="IPR000719">
    <property type="entry name" value="Prot_kinase_dom"/>
</dbReference>
<dbReference type="EMBL" id="CAUWAG010000020">
    <property type="protein sequence ID" value="CAJ2514055.1"/>
    <property type="molecule type" value="Genomic_DNA"/>
</dbReference>
<evidence type="ECO:0000256" key="5">
    <source>
        <dbReference type="ARBA" id="ARBA00022777"/>
    </source>
</evidence>
<accession>A0AAI8W0M8</accession>
<dbReference type="EC" id="2.7.11.1" evidence="1"/>
<name>A0AAI8W0M8_9PEZI</name>
<comment type="catalytic activity">
    <reaction evidence="7">
        <text>L-threonyl-[protein] + ATP = O-phospho-L-threonyl-[protein] + ADP + H(+)</text>
        <dbReference type="Rhea" id="RHEA:46608"/>
        <dbReference type="Rhea" id="RHEA-COMP:11060"/>
        <dbReference type="Rhea" id="RHEA-COMP:11605"/>
        <dbReference type="ChEBI" id="CHEBI:15378"/>
        <dbReference type="ChEBI" id="CHEBI:30013"/>
        <dbReference type="ChEBI" id="CHEBI:30616"/>
        <dbReference type="ChEBI" id="CHEBI:61977"/>
        <dbReference type="ChEBI" id="CHEBI:456216"/>
        <dbReference type="EC" id="2.7.11.1"/>
    </reaction>
</comment>
<evidence type="ECO:0000259" key="10">
    <source>
        <dbReference type="PROSITE" id="PS50011"/>
    </source>
</evidence>
<comment type="catalytic activity">
    <reaction evidence="8">
        <text>L-seryl-[protein] + ATP = O-phospho-L-seryl-[protein] + ADP + H(+)</text>
        <dbReference type="Rhea" id="RHEA:17989"/>
        <dbReference type="Rhea" id="RHEA-COMP:9863"/>
        <dbReference type="Rhea" id="RHEA-COMP:11604"/>
        <dbReference type="ChEBI" id="CHEBI:15378"/>
        <dbReference type="ChEBI" id="CHEBI:29999"/>
        <dbReference type="ChEBI" id="CHEBI:30616"/>
        <dbReference type="ChEBI" id="CHEBI:83421"/>
        <dbReference type="ChEBI" id="CHEBI:456216"/>
        <dbReference type="EC" id="2.7.11.1"/>
    </reaction>
</comment>
<protein>
    <recommendedName>
        <fullName evidence="1">non-specific serine/threonine protein kinase</fullName>
        <ecNumber evidence="1">2.7.11.1</ecNumber>
    </recommendedName>
</protein>
<dbReference type="PANTHER" id="PTHR43895">
    <property type="entry name" value="CALCIUM/CALMODULIN-DEPENDENT PROTEIN KINASE KINASE-RELATED"/>
    <property type="match status" value="1"/>
</dbReference>